<evidence type="ECO:0000313" key="2">
    <source>
        <dbReference type="EMBL" id="MBB4013282.1"/>
    </source>
</evidence>
<gene>
    <name evidence="2" type="ORF">GGR36_002628</name>
</gene>
<sequence length="99" mass="11147">MKSTPMTHKTWTLETMILFPILLNRLAYTTTIRPASRRPIKGRPQAPDGARSPRRRTRGRRQLRAGNPHHLMPALADVVIDQGHLFTVAACIVPAGIRF</sequence>
<evidence type="ECO:0000256" key="1">
    <source>
        <dbReference type="SAM" id="MobiDB-lite"/>
    </source>
</evidence>
<feature type="region of interest" description="Disordered" evidence="1">
    <location>
        <begin position="33"/>
        <end position="68"/>
    </location>
</feature>
<reference evidence="2 3" key="1">
    <citation type="submission" date="2020-08" db="EMBL/GenBank/DDBJ databases">
        <title>Genomic Encyclopedia of Type Strains, Phase IV (KMG-IV): sequencing the most valuable type-strain genomes for metagenomic binning, comparative biology and taxonomic classification.</title>
        <authorList>
            <person name="Goeker M."/>
        </authorList>
    </citation>
    <scope>NUCLEOTIDE SEQUENCE [LARGE SCALE GENOMIC DNA]</scope>
    <source>
        <strain evidence="2 3">DSM 106739</strain>
    </source>
</reference>
<feature type="compositionally biased region" description="Basic residues" evidence="1">
    <location>
        <begin position="52"/>
        <end position="63"/>
    </location>
</feature>
<protein>
    <submittedName>
        <fullName evidence="2">Uncharacterized protein</fullName>
    </submittedName>
</protein>
<proteinExistence type="predicted"/>
<keyword evidence="3" id="KW-1185">Reference proteome</keyword>
<organism evidence="2 3">
    <name type="scientific">Niveibacterium umoris</name>
    <dbReference type="NCBI Taxonomy" id="1193620"/>
    <lineage>
        <taxon>Bacteria</taxon>
        <taxon>Pseudomonadati</taxon>
        <taxon>Pseudomonadota</taxon>
        <taxon>Betaproteobacteria</taxon>
        <taxon>Rhodocyclales</taxon>
        <taxon>Rhodocyclaceae</taxon>
        <taxon>Niveibacterium</taxon>
    </lineage>
</organism>
<evidence type="ECO:0000313" key="3">
    <source>
        <dbReference type="Proteomes" id="UP000561045"/>
    </source>
</evidence>
<dbReference type="EMBL" id="JACIET010000002">
    <property type="protein sequence ID" value="MBB4013282.1"/>
    <property type="molecule type" value="Genomic_DNA"/>
</dbReference>
<accession>A0A840BNP4</accession>
<name>A0A840BNP4_9RHOO</name>
<dbReference type="Proteomes" id="UP000561045">
    <property type="component" value="Unassembled WGS sequence"/>
</dbReference>
<dbReference type="RefSeq" id="WP_183635175.1">
    <property type="nucleotide sequence ID" value="NZ_BAABLE010000005.1"/>
</dbReference>
<dbReference type="AlphaFoldDB" id="A0A840BNP4"/>
<comment type="caution">
    <text evidence="2">The sequence shown here is derived from an EMBL/GenBank/DDBJ whole genome shotgun (WGS) entry which is preliminary data.</text>
</comment>